<keyword evidence="3" id="KW-1035">Host cytoplasm</keyword>
<dbReference type="GO" id="GO:0009253">
    <property type="term" value="P:peptidoglycan catabolic process"/>
    <property type="evidence" value="ECO:0007669"/>
    <property type="project" value="InterPro"/>
</dbReference>
<dbReference type="InterPro" id="IPR033907">
    <property type="entry name" value="Endolysin_autolysin"/>
</dbReference>
<comment type="catalytic activity">
    <reaction evidence="4">
        <text>Hydrolysis of (1-&gt;4)-beta-linkages between N-acetylmuramic acid and N-acetyl-D-glucosamine residues in a peptidoglycan and between N-acetyl-D-glucosamine residues in chitodextrins.</text>
        <dbReference type="EC" id="3.2.1.17"/>
    </reaction>
</comment>
<keyword evidence="4 5" id="KW-0378">Hydrolase</keyword>
<name>A0AB39C3V9_9VIRU</name>
<dbReference type="EC" id="3.2.1.17" evidence="4"/>
<reference evidence="5" key="1">
    <citation type="submission" date="2024-06" db="EMBL/GenBank/DDBJ databases">
        <authorList>
            <person name="Mutai I.J."/>
            <person name="Gurusinghe A."/>
            <person name="Wang B."/>
            <person name="Clark M."/>
            <person name="Bhandare S.G."/>
        </authorList>
    </citation>
    <scope>NUCLEOTIDE SEQUENCE</scope>
</reference>
<evidence type="ECO:0000256" key="1">
    <source>
        <dbReference type="ARBA" id="ARBA00022529"/>
    </source>
</evidence>
<dbReference type="GO" id="GO:0003796">
    <property type="term" value="F:lysozyme activity"/>
    <property type="evidence" value="ECO:0007669"/>
    <property type="project" value="UniProtKB-EC"/>
</dbReference>
<dbReference type="InterPro" id="IPR023347">
    <property type="entry name" value="Lysozyme_dom_sf"/>
</dbReference>
<dbReference type="PANTHER" id="PTHR38107">
    <property type="match status" value="1"/>
</dbReference>
<dbReference type="GO" id="GO:0031640">
    <property type="term" value="P:killing of cells of another organism"/>
    <property type="evidence" value="ECO:0007669"/>
    <property type="project" value="UniProtKB-KW"/>
</dbReference>
<sequence>MSNRNISDNGLHFTAAFEGFRGTAYKATKNEKYLTIGYGHYGAHVKEGQKITEGQGLLLLHKDMAKAVAAVDAVAHPSLNQSQFDAVCDLVYNAGAGVIAASTGTGQALRKVTLLPYGISYLSSIIRTANHSSDCVVAPPGEWRCSTVCYGNRPKLSAAAQSRLTHRRIPKILNLLLLIHPSSSFIPVTDPTGIFFICILK</sequence>
<dbReference type="Gene3D" id="1.10.530.40">
    <property type="match status" value="1"/>
</dbReference>
<dbReference type="InterPro" id="IPR051018">
    <property type="entry name" value="Bacteriophage_GH24"/>
</dbReference>
<evidence type="ECO:0000256" key="3">
    <source>
        <dbReference type="ARBA" id="ARBA00023200"/>
    </source>
</evidence>
<proteinExistence type="inferred from homology"/>
<dbReference type="GO" id="GO:0042742">
    <property type="term" value="P:defense response to bacterium"/>
    <property type="evidence" value="ECO:0007669"/>
    <property type="project" value="UniProtKB-KW"/>
</dbReference>
<evidence type="ECO:0000256" key="2">
    <source>
        <dbReference type="ARBA" id="ARBA00022638"/>
    </source>
</evidence>
<dbReference type="EMBL" id="PP935706">
    <property type="protein sequence ID" value="XDJ01594.1"/>
    <property type="molecule type" value="Genomic_DNA"/>
</dbReference>
<evidence type="ECO:0000313" key="5">
    <source>
        <dbReference type="EMBL" id="XDJ01594.1"/>
    </source>
</evidence>
<comment type="similarity">
    <text evidence="4">Belongs to the glycosyl hydrolase 24 family.</text>
</comment>
<keyword evidence="1 4" id="KW-0929">Antimicrobial</keyword>
<evidence type="ECO:0000256" key="4">
    <source>
        <dbReference type="RuleBase" id="RU003788"/>
    </source>
</evidence>
<keyword evidence="2 4" id="KW-0081">Bacteriolytic enzyme</keyword>
<dbReference type="SUPFAM" id="SSF53955">
    <property type="entry name" value="Lysozyme-like"/>
    <property type="match status" value="1"/>
</dbReference>
<accession>A0AB39C3V9</accession>
<organism evidence="5">
    <name type="scientific">Salmonella phage vB_SE130_2P</name>
    <dbReference type="NCBI Taxonomy" id="3236707"/>
    <lineage>
        <taxon>Viruses</taxon>
    </lineage>
</organism>
<dbReference type="Pfam" id="PF00959">
    <property type="entry name" value="Phage_lysozyme"/>
    <property type="match status" value="1"/>
</dbReference>
<dbReference type="GO" id="GO:0016998">
    <property type="term" value="P:cell wall macromolecule catabolic process"/>
    <property type="evidence" value="ECO:0007669"/>
    <property type="project" value="InterPro"/>
</dbReference>
<dbReference type="InterPro" id="IPR002196">
    <property type="entry name" value="Glyco_hydro_24"/>
</dbReference>
<dbReference type="PANTHER" id="PTHR38107:SF3">
    <property type="entry name" value="LYSOZYME RRRD-RELATED"/>
    <property type="match status" value="1"/>
</dbReference>
<dbReference type="CDD" id="cd00737">
    <property type="entry name" value="lyz_endolysin_autolysin"/>
    <property type="match status" value="1"/>
</dbReference>
<dbReference type="InterPro" id="IPR023346">
    <property type="entry name" value="Lysozyme-like_dom_sf"/>
</dbReference>
<keyword evidence="4 5" id="KW-0326">Glycosidase</keyword>
<protein>
    <recommendedName>
        <fullName evidence="4">Lysozyme</fullName>
        <ecNumber evidence="4">3.2.1.17</ecNumber>
    </recommendedName>
</protein>